<protein>
    <submittedName>
        <fullName evidence="2">S-adenosyl methyltransferase</fullName>
    </submittedName>
</protein>
<organism evidence="2 3">
    <name type="scientific">Amycolatopsis rubida</name>
    <dbReference type="NCBI Taxonomy" id="112413"/>
    <lineage>
        <taxon>Bacteria</taxon>
        <taxon>Bacillati</taxon>
        <taxon>Actinomycetota</taxon>
        <taxon>Actinomycetes</taxon>
        <taxon>Pseudonocardiales</taxon>
        <taxon>Pseudonocardiaceae</taxon>
        <taxon>Amycolatopsis</taxon>
    </lineage>
</organism>
<gene>
    <name evidence="2" type="ORF">SAMN05421854_101484</name>
</gene>
<evidence type="ECO:0000313" key="3">
    <source>
        <dbReference type="Proteomes" id="UP000199137"/>
    </source>
</evidence>
<proteinExistence type="predicted"/>
<dbReference type="GO" id="GO:0032259">
    <property type="term" value="P:methylation"/>
    <property type="evidence" value="ECO:0007669"/>
    <property type="project" value="UniProtKB-KW"/>
</dbReference>
<dbReference type="InterPro" id="IPR029063">
    <property type="entry name" value="SAM-dependent_MTases_sf"/>
</dbReference>
<dbReference type="Proteomes" id="UP000199137">
    <property type="component" value="Unassembled WGS sequence"/>
</dbReference>
<evidence type="ECO:0000313" key="2">
    <source>
        <dbReference type="EMBL" id="SFO06186.1"/>
    </source>
</evidence>
<reference evidence="2 3" key="1">
    <citation type="submission" date="2016-10" db="EMBL/GenBank/DDBJ databases">
        <authorList>
            <person name="de Groot N.N."/>
        </authorList>
    </citation>
    <scope>NUCLEOTIDE SEQUENCE [LARGE SCALE GENOMIC DNA]</scope>
    <source>
        <strain evidence="2 3">DSM 44637</strain>
    </source>
</reference>
<sequence>MSQQCGTEVPPHCHTAIALSGDDAENDSSGHWRERGCGRMLDVPVARHEKGTAMLARPAAAATRDEIEALLDGLDLMPPGLMEFDDWWPDGPSMTPPAPTRSLGLAAIGTVP</sequence>
<dbReference type="GO" id="GO:0008168">
    <property type="term" value="F:methyltransferase activity"/>
    <property type="evidence" value="ECO:0007669"/>
    <property type="project" value="UniProtKB-KW"/>
</dbReference>
<evidence type="ECO:0000256" key="1">
    <source>
        <dbReference type="SAM" id="MobiDB-lite"/>
    </source>
</evidence>
<keyword evidence="2" id="KW-0489">Methyltransferase</keyword>
<dbReference type="InterPro" id="IPR006764">
    <property type="entry name" value="SAM_dep_MeTrfase_SAV2177_type"/>
</dbReference>
<dbReference type="Pfam" id="PF04672">
    <property type="entry name" value="Methyltransf_19"/>
    <property type="match status" value="1"/>
</dbReference>
<name>A0A1I5E428_9PSEU</name>
<dbReference type="AlphaFoldDB" id="A0A1I5E428"/>
<dbReference type="EMBL" id="FOWC01000001">
    <property type="protein sequence ID" value="SFO06186.1"/>
    <property type="molecule type" value="Genomic_DNA"/>
</dbReference>
<accession>A0A1I5E428</accession>
<keyword evidence="2" id="KW-0808">Transferase</keyword>
<dbReference type="Gene3D" id="3.40.50.150">
    <property type="entry name" value="Vaccinia Virus protein VP39"/>
    <property type="match status" value="1"/>
</dbReference>
<feature type="region of interest" description="Disordered" evidence="1">
    <location>
        <begin position="92"/>
        <end position="112"/>
    </location>
</feature>